<protein>
    <submittedName>
        <fullName evidence="2">MBL fold metallo-hydrolase</fullName>
    </submittedName>
</protein>
<dbReference type="SUPFAM" id="SSF56281">
    <property type="entry name" value="Metallo-hydrolase/oxidoreductase"/>
    <property type="match status" value="1"/>
</dbReference>
<feature type="domain" description="Metallo-beta-lactamase" evidence="1">
    <location>
        <begin position="111"/>
        <end position="308"/>
    </location>
</feature>
<dbReference type="RefSeq" id="WP_193179619.1">
    <property type="nucleotide sequence ID" value="NZ_JACVXA010000007.1"/>
</dbReference>
<sequence>MTDARPAPSRFRSAHRKIAFLLLTLLGCTPDRTYDTSDHFNGKTFLNPTLADQVSPGISDVFRMIREARPDWPARAETTGVPRLAEDLGQDGMAITFVNHATFLIQLPGLNILTDPVWSDRVSPVGWFGPKRIRRPGIDLDKLPAIDLVLISHNHYDHLDTATLKTLNERFAPSFVVPLGNADLLSSLGIEDVRELDWWESAGAGSRTRVILTPAQHSSGRGLLDRDRSLWGSFYIKDGDRSLFFGGDGGYSTQFSDIRERLGPPEVALLGIGAYEPRWFMKPLHMNPAEAVTAHRDLGAGTSIGMHFGTFQLASEGFAQPERDLSEALDRQGVAHDRFQTMKEGETMLRPPPPK</sequence>
<dbReference type="InterPro" id="IPR001279">
    <property type="entry name" value="Metallo-B-lactamas"/>
</dbReference>
<organism evidence="2 3">
    <name type="scientific">Mangrovicoccus algicola</name>
    <dbReference type="NCBI Taxonomy" id="2771008"/>
    <lineage>
        <taxon>Bacteria</taxon>
        <taxon>Pseudomonadati</taxon>
        <taxon>Pseudomonadota</taxon>
        <taxon>Alphaproteobacteria</taxon>
        <taxon>Rhodobacterales</taxon>
        <taxon>Paracoccaceae</taxon>
        <taxon>Mangrovicoccus</taxon>
    </lineage>
</organism>
<keyword evidence="3" id="KW-1185">Reference proteome</keyword>
<dbReference type="Gene3D" id="3.60.15.10">
    <property type="entry name" value="Ribonuclease Z/Hydroxyacylglutathione hydrolase-like"/>
    <property type="match status" value="1"/>
</dbReference>
<dbReference type="InterPro" id="IPR036866">
    <property type="entry name" value="RibonucZ/Hydroxyglut_hydro"/>
</dbReference>
<dbReference type="AlphaFoldDB" id="A0A8J6YWB5"/>
<dbReference type="PANTHER" id="PTHR15032">
    <property type="entry name" value="N-ACYL-PHOSPHATIDYLETHANOLAMINE-HYDROLYZING PHOSPHOLIPASE D"/>
    <property type="match status" value="1"/>
</dbReference>
<proteinExistence type="predicted"/>
<dbReference type="PANTHER" id="PTHR15032:SF4">
    <property type="entry name" value="N-ACYL-PHOSPHATIDYLETHANOLAMINE-HYDROLYZING PHOSPHOLIPASE D"/>
    <property type="match status" value="1"/>
</dbReference>
<evidence type="ECO:0000259" key="1">
    <source>
        <dbReference type="Pfam" id="PF12706"/>
    </source>
</evidence>
<dbReference type="Pfam" id="PF12706">
    <property type="entry name" value="Lactamase_B_2"/>
    <property type="match status" value="1"/>
</dbReference>
<name>A0A8J6YWB5_9RHOB</name>
<accession>A0A8J6YWB5</accession>
<evidence type="ECO:0000313" key="2">
    <source>
        <dbReference type="EMBL" id="MBE3637238.1"/>
    </source>
</evidence>
<evidence type="ECO:0000313" key="3">
    <source>
        <dbReference type="Proteomes" id="UP000609121"/>
    </source>
</evidence>
<comment type="caution">
    <text evidence="2">The sequence shown here is derived from an EMBL/GenBank/DDBJ whole genome shotgun (WGS) entry which is preliminary data.</text>
</comment>
<dbReference type="EMBL" id="JACVXA010000007">
    <property type="protein sequence ID" value="MBE3637238.1"/>
    <property type="molecule type" value="Genomic_DNA"/>
</dbReference>
<dbReference type="GO" id="GO:0005737">
    <property type="term" value="C:cytoplasm"/>
    <property type="evidence" value="ECO:0007669"/>
    <property type="project" value="TreeGrafter"/>
</dbReference>
<reference evidence="2" key="1">
    <citation type="submission" date="2020-09" db="EMBL/GenBank/DDBJ databases">
        <title>A novel bacterium of genus Mangrovicoccus, isolated from South China Sea.</title>
        <authorList>
            <person name="Huang H."/>
            <person name="Mo K."/>
            <person name="Hu Y."/>
        </authorList>
    </citation>
    <scope>NUCLEOTIDE SEQUENCE</scope>
    <source>
        <strain evidence="2">HB182678</strain>
    </source>
</reference>
<dbReference type="Proteomes" id="UP000609121">
    <property type="component" value="Unassembled WGS sequence"/>
</dbReference>
<gene>
    <name evidence="2" type="ORF">ICN82_03365</name>
</gene>
<dbReference type="PROSITE" id="PS51257">
    <property type="entry name" value="PROKAR_LIPOPROTEIN"/>
    <property type="match status" value="1"/>
</dbReference>